<organism evidence="11 12">
    <name type="scientific">Capnocytophaga endodontalis</name>
    <dbReference type="NCBI Taxonomy" id="2708117"/>
    <lineage>
        <taxon>Bacteria</taxon>
        <taxon>Pseudomonadati</taxon>
        <taxon>Bacteroidota</taxon>
        <taxon>Flavobacteriia</taxon>
        <taxon>Flavobacteriales</taxon>
        <taxon>Flavobacteriaceae</taxon>
        <taxon>Capnocytophaga</taxon>
    </lineage>
</organism>
<dbReference type="SUPFAM" id="SSF56601">
    <property type="entry name" value="beta-lactamase/transpeptidase-like"/>
    <property type="match status" value="1"/>
</dbReference>
<feature type="chain" id="PRO_5012464467" description="beta-N-acetylhexosaminidase" evidence="7">
    <location>
        <begin position="21"/>
        <end position="970"/>
    </location>
</feature>
<dbReference type="InterPro" id="IPR001466">
    <property type="entry name" value="Beta-lactam-related"/>
</dbReference>
<dbReference type="Pfam" id="PF01915">
    <property type="entry name" value="Glyco_hydro_3_C"/>
    <property type="match status" value="1"/>
</dbReference>
<keyword evidence="12" id="KW-1185">Reference proteome</keyword>
<dbReference type="Gene3D" id="3.40.710.10">
    <property type="entry name" value="DD-peptidase/beta-lactamase superfamily"/>
    <property type="match status" value="1"/>
</dbReference>
<evidence type="ECO:0000259" key="10">
    <source>
        <dbReference type="Pfam" id="PF01915"/>
    </source>
</evidence>
<evidence type="ECO:0000259" key="8">
    <source>
        <dbReference type="Pfam" id="PF00144"/>
    </source>
</evidence>
<dbReference type="Proteomes" id="UP000197007">
    <property type="component" value="Chromosome"/>
</dbReference>
<keyword evidence="7" id="KW-0732">Signal</keyword>
<keyword evidence="5 6" id="KW-0326">Glycosidase</keyword>
<dbReference type="SUPFAM" id="SSF52279">
    <property type="entry name" value="Beta-D-glucan exohydrolase, C-terminal domain"/>
    <property type="match status" value="1"/>
</dbReference>
<evidence type="ECO:0000256" key="2">
    <source>
        <dbReference type="ARBA" id="ARBA00005336"/>
    </source>
</evidence>
<dbReference type="InterPro" id="IPR001764">
    <property type="entry name" value="Glyco_hydro_3_N"/>
</dbReference>
<proteinExistence type="inferred from homology"/>
<dbReference type="EC" id="3.2.1.52" evidence="3"/>
<comment type="similarity">
    <text evidence="2 6">Belongs to the glycosyl hydrolase 3 family.</text>
</comment>
<dbReference type="AlphaFoldDB" id="A0A1Z4BS70"/>
<evidence type="ECO:0000256" key="4">
    <source>
        <dbReference type="ARBA" id="ARBA00022801"/>
    </source>
</evidence>
<dbReference type="InterPro" id="IPR019800">
    <property type="entry name" value="Glyco_hydro_3_AS"/>
</dbReference>
<dbReference type="InterPro" id="IPR002772">
    <property type="entry name" value="Glyco_hydro_3_C"/>
</dbReference>
<feature type="signal peptide" evidence="7">
    <location>
        <begin position="1"/>
        <end position="20"/>
    </location>
</feature>
<evidence type="ECO:0000313" key="12">
    <source>
        <dbReference type="Proteomes" id="UP000197007"/>
    </source>
</evidence>
<evidence type="ECO:0000256" key="6">
    <source>
        <dbReference type="RuleBase" id="RU361161"/>
    </source>
</evidence>
<dbReference type="Gene3D" id="3.20.20.300">
    <property type="entry name" value="Glycoside hydrolase, family 3, N-terminal domain"/>
    <property type="match status" value="1"/>
</dbReference>
<feature type="domain" description="Beta-lactamase-related" evidence="8">
    <location>
        <begin position="596"/>
        <end position="945"/>
    </location>
</feature>
<dbReference type="GO" id="GO:0004563">
    <property type="term" value="F:beta-N-acetylhexosaminidase activity"/>
    <property type="evidence" value="ECO:0007669"/>
    <property type="project" value="UniProtKB-EC"/>
</dbReference>
<dbReference type="InterPro" id="IPR050226">
    <property type="entry name" value="NagZ_Beta-hexosaminidase"/>
</dbReference>
<feature type="domain" description="Glycoside hydrolase family 3 C-terminal" evidence="10">
    <location>
        <begin position="403"/>
        <end position="554"/>
    </location>
</feature>
<dbReference type="EMBL" id="CP022022">
    <property type="protein sequence ID" value="ASF44090.1"/>
    <property type="molecule type" value="Genomic_DNA"/>
</dbReference>
<dbReference type="PANTHER" id="PTHR30480">
    <property type="entry name" value="BETA-HEXOSAMINIDASE-RELATED"/>
    <property type="match status" value="1"/>
</dbReference>
<evidence type="ECO:0000259" key="9">
    <source>
        <dbReference type="Pfam" id="PF00933"/>
    </source>
</evidence>
<dbReference type="SUPFAM" id="SSF51445">
    <property type="entry name" value="(Trans)glycosidases"/>
    <property type="match status" value="1"/>
</dbReference>
<dbReference type="InterPro" id="IPR012338">
    <property type="entry name" value="Beta-lactam/transpept-like"/>
</dbReference>
<evidence type="ECO:0000313" key="11">
    <source>
        <dbReference type="EMBL" id="ASF44090.1"/>
    </source>
</evidence>
<dbReference type="InterPro" id="IPR036962">
    <property type="entry name" value="Glyco_hydro_3_N_sf"/>
</dbReference>
<dbReference type="PROSITE" id="PS00775">
    <property type="entry name" value="GLYCOSYL_HYDROL_F3"/>
    <property type="match status" value="1"/>
</dbReference>
<dbReference type="PANTHER" id="PTHR30480:SF13">
    <property type="entry name" value="BETA-HEXOSAMINIDASE"/>
    <property type="match status" value="1"/>
</dbReference>
<reference evidence="12" key="1">
    <citation type="submission" date="2017-06" db="EMBL/GenBank/DDBJ databases">
        <title>Complete genome sequence of Capnocytophaga sp. KCOM 1579 (=ChDC OS43) isolated from a human refractory periapical abscess lesion.</title>
        <authorList>
            <person name="Kook J.-K."/>
            <person name="Park S.-N."/>
            <person name="Lim Y.K."/>
            <person name="Roh H."/>
        </authorList>
    </citation>
    <scope>NUCLEOTIDE SEQUENCE [LARGE SCALE GENOMIC DNA]</scope>
    <source>
        <strain evidence="12">ChDC OS43</strain>
    </source>
</reference>
<dbReference type="KEGG" id="capn:CBG49_13875"/>
<name>A0A1Z4BS70_9FLAO</name>
<dbReference type="InterPro" id="IPR017853">
    <property type="entry name" value="GH"/>
</dbReference>
<protein>
    <recommendedName>
        <fullName evidence="3">beta-N-acetylhexosaminidase</fullName>
        <ecNumber evidence="3">3.2.1.52</ecNumber>
    </recommendedName>
</protein>
<comment type="catalytic activity">
    <reaction evidence="1">
        <text>Hydrolysis of terminal non-reducing N-acetyl-D-hexosamine residues in N-acetyl-beta-D-hexosaminides.</text>
        <dbReference type="EC" id="3.2.1.52"/>
    </reaction>
</comment>
<dbReference type="Pfam" id="PF00933">
    <property type="entry name" value="Glyco_hydro_3"/>
    <property type="match status" value="1"/>
</dbReference>
<accession>A0A1Z4BS70</accession>
<sequence length="970" mass="109006">MKKTYIFISLFIVSFFSSVAQSPLRSPDAQAQEKWVNDTYNQMSLDEKIGQLFMVSVYSSHIGTKRAEEIKDFIKKYYIGGIIFSKGGPKRQAKLTNEYQSLSKIPLFMAMDAEWGLAMRLDSTYAYPWNMTLGAIKNNALIERTGKRIGMHCKQLGMQFNFAPDIDINTNPDNPIIGNRSFGEDKLNVAEKGLAFTRGMQSVGVLGSAKHFPGHGDTSKDSHKTLPTISFTNTRLDEVELYPFKVLAKEVASVMIGHLNVPALEPKAGLPSSLSSVIITNLLKKKMGYEGLIFTDALGMKGVSEYLPVGEVEVEAFLAGNDILLMPANVAKGFEAMKKAYQNKRISEERLAHSVKKILMAKYKVGLTTFTPLDETKITEGLHTLEDDLLTEELFENALTIGQNKENILPLKDLDKRKIAYVKFGNDSGWTFYSSLRKYAEVTLIEPQNETQLYNAIENFDTIIIGLHKPDKTPWDDYKFSDNELKWLEHIAKKKKVILTIFTRPYAMLNVKNIAHIKAIVFAYQNHKVAQEKAAQLIFGAIEGKGVLPVTAHPNLPVGTSISTQKIGRLAFGLPESVGLNSAKLKEIDSIALDAINQKMTPGIQILVAKKGKTVYRKNFGTLDYNPANKVTDNTIYDLASLTKILATLPELMRLYTKGDFKPVDTFEDLLPKLKHTNKAEMTMKDVLSHYAQFQAWIPFFKRTLDSVQKPSTAFYSTVKSDEFPTEVAKDMYLIEGYTDTIYKRIDESELIKDKKYLYSDLPYYYFKKFIEKKEKKPLQELVQKHFYRGLGAYQLTYLPLHKFSPVNIAPSEDEKGFRNQVLRGYVHDQGAAMLGGVGGHAGLFGSADDVAKVMQMYLQKGYYGGTWFLQPQAVALFNTCNYCNEGNRRGLGFDKPQLGRSGPTCGCVPMNSFGHTGFTGTFAWADPTNEILIVFLSNRTYPSSNNKLLINKLVRQKIQSVVYQAITSQ</sequence>
<dbReference type="GO" id="GO:0005975">
    <property type="term" value="P:carbohydrate metabolic process"/>
    <property type="evidence" value="ECO:0007669"/>
    <property type="project" value="InterPro"/>
</dbReference>
<dbReference type="Gene3D" id="3.40.50.1700">
    <property type="entry name" value="Glycoside hydrolase family 3 C-terminal domain"/>
    <property type="match status" value="1"/>
</dbReference>
<dbReference type="Pfam" id="PF00144">
    <property type="entry name" value="Beta-lactamase"/>
    <property type="match status" value="1"/>
</dbReference>
<evidence type="ECO:0000256" key="5">
    <source>
        <dbReference type="ARBA" id="ARBA00023295"/>
    </source>
</evidence>
<feature type="domain" description="Glycoside hydrolase family 3 N-terminal" evidence="9">
    <location>
        <begin position="45"/>
        <end position="359"/>
    </location>
</feature>
<evidence type="ECO:0000256" key="3">
    <source>
        <dbReference type="ARBA" id="ARBA00012663"/>
    </source>
</evidence>
<evidence type="ECO:0000256" key="7">
    <source>
        <dbReference type="SAM" id="SignalP"/>
    </source>
</evidence>
<dbReference type="InterPro" id="IPR036881">
    <property type="entry name" value="Glyco_hydro_3_C_sf"/>
</dbReference>
<dbReference type="RefSeq" id="WP_088594941.1">
    <property type="nucleotide sequence ID" value="NZ_CP022022.1"/>
</dbReference>
<gene>
    <name evidence="11" type="ORF">CBG49_13875</name>
</gene>
<keyword evidence="4 6" id="KW-0378">Hydrolase</keyword>
<evidence type="ECO:0000256" key="1">
    <source>
        <dbReference type="ARBA" id="ARBA00001231"/>
    </source>
</evidence>
<dbReference type="GO" id="GO:0009254">
    <property type="term" value="P:peptidoglycan turnover"/>
    <property type="evidence" value="ECO:0007669"/>
    <property type="project" value="TreeGrafter"/>
</dbReference>